<dbReference type="EMBL" id="QEYD01000006">
    <property type="protein sequence ID" value="PWE28567.1"/>
    <property type="molecule type" value="Genomic_DNA"/>
</dbReference>
<comment type="similarity">
    <text evidence="2">Belongs to the bacterial solute-binding protein SsuA/TauA family.</text>
</comment>
<gene>
    <name evidence="5" type="ORF">C4N9_11295</name>
</gene>
<evidence type="ECO:0000256" key="4">
    <source>
        <dbReference type="SAM" id="SignalP"/>
    </source>
</evidence>
<dbReference type="OrthoDB" id="9815602at2"/>
<dbReference type="Gene3D" id="3.40.190.10">
    <property type="entry name" value="Periplasmic binding protein-like II"/>
    <property type="match status" value="2"/>
</dbReference>
<sequence length="323" mass="33716">MLTMSGGPGMNRRTLMMGSAALLMTVLPLQAQERTSVTLLYTATTGFMTAWVAADQGFFADHGVDVDLQLAQNGSIIVAGVVSGSAQVGLPTPTVALQAIENGLDLRTFASTNIFPETSNAGVVVGAESGIEAAADLVGKTVGVPGIGGLLDVTMRQWLISQGVDVGDVNIVEIALPQTGDAIRAGQVDAVASVDPFSSRAVDMGVGRLIGNYLDVIPDGSAAGIFVTTAEWAEEHPEAITGMQLALAEAADFIRENDAEARESITRYTTLPAPVVANVPFPNLGGALEPETSLGFWNRLALEQGLIYELVDLDTFVIPFPTE</sequence>
<dbReference type="GO" id="GO:0042597">
    <property type="term" value="C:periplasmic space"/>
    <property type="evidence" value="ECO:0007669"/>
    <property type="project" value="UniProtKB-SubCell"/>
</dbReference>
<dbReference type="Proteomes" id="UP000244940">
    <property type="component" value="Unassembled WGS sequence"/>
</dbReference>
<keyword evidence="3 4" id="KW-0732">Signal</keyword>
<evidence type="ECO:0000313" key="6">
    <source>
        <dbReference type="Proteomes" id="UP000244940"/>
    </source>
</evidence>
<keyword evidence="6" id="KW-1185">Reference proteome</keyword>
<protein>
    <recommendedName>
        <fullName evidence="7">SsuA/THI5-like domain-containing protein</fullName>
    </recommendedName>
</protein>
<comment type="caution">
    <text evidence="5">The sequence shown here is derived from an EMBL/GenBank/DDBJ whole genome shotgun (WGS) entry which is preliminary data.</text>
</comment>
<evidence type="ECO:0000313" key="5">
    <source>
        <dbReference type="EMBL" id="PWE28567.1"/>
    </source>
</evidence>
<dbReference type="SUPFAM" id="SSF53850">
    <property type="entry name" value="Periplasmic binding protein-like II"/>
    <property type="match status" value="1"/>
</dbReference>
<proteinExistence type="inferred from homology"/>
<evidence type="ECO:0000256" key="1">
    <source>
        <dbReference type="ARBA" id="ARBA00004418"/>
    </source>
</evidence>
<dbReference type="Pfam" id="PF13379">
    <property type="entry name" value="NMT1_2"/>
    <property type="match status" value="1"/>
</dbReference>
<evidence type="ECO:0000256" key="3">
    <source>
        <dbReference type="ARBA" id="ARBA00022729"/>
    </source>
</evidence>
<comment type="subcellular location">
    <subcellularLocation>
        <location evidence="1">Periplasm</location>
    </subcellularLocation>
</comment>
<dbReference type="PANTHER" id="PTHR30024:SF47">
    <property type="entry name" value="TAURINE-BINDING PERIPLASMIC PROTEIN"/>
    <property type="match status" value="1"/>
</dbReference>
<accession>A0A2U2C9L7</accession>
<evidence type="ECO:0008006" key="7">
    <source>
        <dbReference type="Google" id="ProtNLM"/>
    </source>
</evidence>
<name>A0A2U2C9L7_9RHOB</name>
<reference evidence="5 6" key="1">
    <citation type="submission" date="2018-05" db="EMBL/GenBank/DDBJ databases">
        <title>Pararhodobacter marina sp. nov., isolated from deep-sea water of the Indian Ocean.</title>
        <authorList>
            <person name="Lai Q.Sr."/>
            <person name="Liu X."/>
            <person name="Shao Z."/>
        </authorList>
    </citation>
    <scope>NUCLEOTIDE SEQUENCE [LARGE SCALE GENOMIC DNA]</scope>
    <source>
        <strain evidence="5 6">CIC4N-9</strain>
    </source>
</reference>
<feature type="chain" id="PRO_5015736964" description="SsuA/THI5-like domain-containing protein" evidence="4">
    <location>
        <begin position="32"/>
        <end position="323"/>
    </location>
</feature>
<dbReference type="PANTHER" id="PTHR30024">
    <property type="entry name" value="ALIPHATIC SULFONATES-BINDING PROTEIN-RELATED"/>
    <property type="match status" value="1"/>
</dbReference>
<dbReference type="AlphaFoldDB" id="A0A2U2C9L7"/>
<feature type="signal peptide" evidence="4">
    <location>
        <begin position="1"/>
        <end position="31"/>
    </location>
</feature>
<organism evidence="5 6">
    <name type="scientific">Pararhodobacter marinus</name>
    <dbReference type="NCBI Taxonomy" id="2184063"/>
    <lineage>
        <taxon>Bacteria</taxon>
        <taxon>Pseudomonadati</taxon>
        <taxon>Pseudomonadota</taxon>
        <taxon>Alphaproteobacteria</taxon>
        <taxon>Rhodobacterales</taxon>
        <taxon>Paracoccaceae</taxon>
        <taxon>Pararhodobacter</taxon>
    </lineage>
</organism>
<evidence type="ECO:0000256" key="2">
    <source>
        <dbReference type="ARBA" id="ARBA00010742"/>
    </source>
</evidence>